<sequence length="34" mass="3415">MGFSGFMALALCVIATGAMLSIAISAAKKSPIKD</sequence>
<name>A0AAI9AIU6_9BACT</name>
<dbReference type="AlphaFoldDB" id="A0AAI9AIU6"/>
<gene>
    <name evidence="2" type="primary">gpsA</name>
    <name evidence="2" type="ORF">CMTB2_02403</name>
</gene>
<dbReference type="EC" id="1.1.1.94" evidence="2"/>
<comment type="caution">
    <text evidence="2">The sequence shown here is derived from an EMBL/GenBank/DDBJ whole genome shotgun (WGS) entry which is preliminary data.</text>
</comment>
<keyword evidence="1" id="KW-0812">Transmembrane</keyword>
<organism evidence="2 3">
    <name type="scientific">Caminibacter mediatlanticus TB-2</name>
    <dbReference type="NCBI Taxonomy" id="391592"/>
    <lineage>
        <taxon>Bacteria</taxon>
        <taxon>Pseudomonadati</taxon>
        <taxon>Campylobacterota</taxon>
        <taxon>Epsilonproteobacteria</taxon>
        <taxon>Nautiliales</taxon>
        <taxon>Nautiliaceae</taxon>
        <taxon>Caminibacter</taxon>
    </lineage>
</organism>
<evidence type="ECO:0000313" key="3">
    <source>
        <dbReference type="Proteomes" id="UP000003288"/>
    </source>
</evidence>
<proteinExistence type="predicted"/>
<keyword evidence="2" id="KW-0560">Oxidoreductase</keyword>
<dbReference type="GO" id="GO:0047952">
    <property type="term" value="F:glycerol-3-phosphate dehydrogenase [NAD(P)+] activity"/>
    <property type="evidence" value="ECO:0007669"/>
    <property type="project" value="UniProtKB-EC"/>
</dbReference>
<evidence type="ECO:0000313" key="2">
    <source>
        <dbReference type="EMBL" id="EDM24330.1"/>
    </source>
</evidence>
<dbReference type="EMBL" id="ABCJ01000001">
    <property type="protein sequence ID" value="EDM24330.1"/>
    <property type="molecule type" value="Genomic_DNA"/>
</dbReference>
<feature type="transmembrane region" description="Helical" evidence="1">
    <location>
        <begin position="6"/>
        <end position="27"/>
    </location>
</feature>
<reference evidence="2 3" key="1">
    <citation type="journal article" date="2011" name="Stand. Genomic Sci.">
        <title>Draft genome sequence of Caminibacter mediatlanticus strain TB-2, an epsilonproteobacterium isolated from a deep-sea hydrothermal vent.</title>
        <authorList>
            <person name="Giovannelli D."/>
            <person name="Ferriera S."/>
            <person name="Johnson J."/>
            <person name="Kravitz S."/>
            <person name="Perez-Rodriguez I."/>
            <person name="Ricci J."/>
            <person name="O'Brien C."/>
            <person name="Voordeckers J.W."/>
            <person name="Bini E."/>
            <person name="Vetriani C."/>
        </authorList>
    </citation>
    <scope>NUCLEOTIDE SEQUENCE [LARGE SCALE GENOMIC DNA]</scope>
    <source>
        <strain evidence="2 3">TB-2</strain>
    </source>
</reference>
<dbReference type="Proteomes" id="UP000003288">
    <property type="component" value="Unassembled WGS sequence"/>
</dbReference>
<accession>A0AAI9AIU6</accession>
<protein>
    <submittedName>
        <fullName evidence="2">NAD(P)H-dependent glycerol-3-phosphate dehydrogenase</fullName>
        <ecNumber evidence="2">1.1.1.94</ecNumber>
    </submittedName>
</protein>
<evidence type="ECO:0000256" key="1">
    <source>
        <dbReference type="SAM" id="Phobius"/>
    </source>
</evidence>
<keyword evidence="1" id="KW-1133">Transmembrane helix</keyword>
<keyword evidence="1" id="KW-0472">Membrane</keyword>